<dbReference type="EMBL" id="LGRX02006016">
    <property type="protein sequence ID" value="KAK3277599.1"/>
    <property type="molecule type" value="Genomic_DNA"/>
</dbReference>
<feature type="compositionally biased region" description="Basic and acidic residues" evidence="5">
    <location>
        <begin position="404"/>
        <end position="423"/>
    </location>
</feature>
<dbReference type="InterPro" id="IPR013122">
    <property type="entry name" value="PKD1_2_channel"/>
</dbReference>
<dbReference type="PANTHER" id="PTHR10877:SF183">
    <property type="entry name" value="AT14535P-RELATED"/>
    <property type="match status" value="1"/>
</dbReference>
<evidence type="ECO:0000256" key="6">
    <source>
        <dbReference type="SAM" id="Phobius"/>
    </source>
</evidence>
<keyword evidence="3 6" id="KW-1133">Transmembrane helix</keyword>
<feature type="region of interest" description="Disordered" evidence="5">
    <location>
        <begin position="403"/>
        <end position="443"/>
    </location>
</feature>
<dbReference type="Pfam" id="PF08016">
    <property type="entry name" value="PKD_channel"/>
    <property type="match status" value="1"/>
</dbReference>
<feature type="transmembrane region" description="Helical" evidence="6">
    <location>
        <begin position="164"/>
        <end position="186"/>
    </location>
</feature>
<proteinExistence type="predicted"/>
<keyword evidence="9" id="KW-1185">Reference proteome</keyword>
<comment type="caution">
    <text evidence="8">The sequence shown here is derived from an EMBL/GenBank/DDBJ whole genome shotgun (WGS) entry which is preliminary data.</text>
</comment>
<organism evidence="8 9">
    <name type="scientific">Cymbomonas tetramitiformis</name>
    <dbReference type="NCBI Taxonomy" id="36881"/>
    <lineage>
        <taxon>Eukaryota</taxon>
        <taxon>Viridiplantae</taxon>
        <taxon>Chlorophyta</taxon>
        <taxon>Pyramimonadophyceae</taxon>
        <taxon>Pyramimonadales</taxon>
        <taxon>Pyramimonadaceae</taxon>
        <taxon>Cymbomonas</taxon>
    </lineage>
</organism>
<dbReference type="Gene3D" id="1.10.287.70">
    <property type="match status" value="1"/>
</dbReference>
<evidence type="ECO:0000259" key="7">
    <source>
        <dbReference type="Pfam" id="PF08016"/>
    </source>
</evidence>
<protein>
    <recommendedName>
        <fullName evidence="7">Polycystin cation channel PKD1/PKD2 domain-containing protein</fullName>
    </recommendedName>
</protein>
<evidence type="ECO:0000256" key="4">
    <source>
        <dbReference type="ARBA" id="ARBA00023136"/>
    </source>
</evidence>
<keyword evidence="4 6" id="KW-0472">Membrane</keyword>
<dbReference type="PANTHER" id="PTHR10877">
    <property type="entry name" value="POLYCYSTIN FAMILY MEMBER"/>
    <property type="match status" value="1"/>
</dbReference>
<evidence type="ECO:0000313" key="9">
    <source>
        <dbReference type="Proteomes" id="UP001190700"/>
    </source>
</evidence>
<evidence type="ECO:0000256" key="1">
    <source>
        <dbReference type="ARBA" id="ARBA00004141"/>
    </source>
</evidence>
<gene>
    <name evidence="8" type="ORF">CYMTET_14401</name>
</gene>
<dbReference type="GO" id="GO:0016020">
    <property type="term" value="C:membrane"/>
    <property type="evidence" value="ECO:0007669"/>
    <property type="project" value="UniProtKB-SubCell"/>
</dbReference>
<name>A0AAE0GGD7_9CHLO</name>
<sequence length="443" mass="50313">MAPFSMEPRYHVYATLEGDARWMMLNERDGVAEEFESVLRAFDAMELFTDFQVTYMMLNGLNAFLLIVRILEVCDFQPRMGILTRTLAVAASDLYHFFVLLLLIFMGYSITGHIVFGATLESFSDIWKSAMTLFDIMVFGDNGISEDFLIIAESQGSTMRIVVIVYYVTYALLVVLILLNFLLAIIMDSFTVVKEGIKESVSLHEEICDYGKTIFRQKVSRRDEHDHKVLALLKNLQLAEHKHLQGLLGSASCGVKQRGTCTEATEEEAIEEWEKMVIYQQESDVGDGEIVTGTTVKEVLQSSSHLCNRNALEPESRHLSGGFAPGSELMSMNGTSRNIKNTTEADTTALPTEGNCNYIARRVMEKFGTSASDAEAEQEEKAQKKNQQEILDLLRLMQVQQMESDQKLNDMRQKLDQLDDLEQRLNSMQARLSRSPYEEEYRQ</sequence>
<evidence type="ECO:0000256" key="2">
    <source>
        <dbReference type="ARBA" id="ARBA00022692"/>
    </source>
</evidence>
<reference evidence="8 9" key="1">
    <citation type="journal article" date="2015" name="Genome Biol. Evol.">
        <title>Comparative Genomics of a Bacterivorous Green Alga Reveals Evolutionary Causalities and Consequences of Phago-Mixotrophic Mode of Nutrition.</title>
        <authorList>
            <person name="Burns J.A."/>
            <person name="Paasch A."/>
            <person name="Narechania A."/>
            <person name="Kim E."/>
        </authorList>
    </citation>
    <scope>NUCLEOTIDE SEQUENCE [LARGE SCALE GENOMIC DNA]</scope>
    <source>
        <strain evidence="8 9">PLY_AMNH</strain>
    </source>
</reference>
<evidence type="ECO:0000313" key="8">
    <source>
        <dbReference type="EMBL" id="KAK3277599.1"/>
    </source>
</evidence>
<evidence type="ECO:0000256" key="3">
    <source>
        <dbReference type="ARBA" id="ARBA00022989"/>
    </source>
</evidence>
<dbReference type="AlphaFoldDB" id="A0AAE0GGD7"/>
<keyword evidence="2 6" id="KW-0812">Transmembrane</keyword>
<dbReference type="Proteomes" id="UP001190700">
    <property type="component" value="Unassembled WGS sequence"/>
</dbReference>
<comment type="subcellular location">
    <subcellularLocation>
        <location evidence="1">Membrane</location>
        <topology evidence="1">Multi-pass membrane protein</topology>
    </subcellularLocation>
</comment>
<accession>A0AAE0GGD7</accession>
<feature type="domain" description="Polycystin cation channel PKD1/PKD2" evidence="7">
    <location>
        <begin position="38"/>
        <end position="193"/>
    </location>
</feature>
<dbReference type="InterPro" id="IPR051223">
    <property type="entry name" value="Polycystin"/>
</dbReference>
<feature type="transmembrane region" description="Helical" evidence="6">
    <location>
        <begin position="94"/>
        <end position="116"/>
    </location>
</feature>
<feature type="transmembrane region" description="Helical" evidence="6">
    <location>
        <begin position="53"/>
        <end position="73"/>
    </location>
</feature>
<evidence type="ECO:0000256" key="5">
    <source>
        <dbReference type="SAM" id="MobiDB-lite"/>
    </source>
</evidence>